<reference evidence="1" key="1">
    <citation type="journal article" date="2020" name="mSystems">
        <title>Genome- and Community-Level Interaction Insights into Carbon Utilization and Element Cycling Functions of Hydrothermarchaeota in Hydrothermal Sediment.</title>
        <authorList>
            <person name="Zhou Z."/>
            <person name="Liu Y."/>
            <person name="Xu W."/>
            <person name="Pan J."/>
            <person name="Luo Z.H."/>
            <person name="Li M."/>
        </authorList>
    </citation>
    <scope>NUCLEOTIDE SEQUENCE [LARGE SCALE GENOMIC DNA]</scope>
    <source>
        <strain evidence="1">HyVt-233</strain>
    </source>
</reference>
<proteinExistence type="predicted"/>
<evidence type="ECO:0000313" key="1">
    <source>
        <dbReference type="EMBL" id="HDD44688.1"/>
    </source>
</evidence>
<comment type="caution">
    <text evidence="1">The sequence shown here is derived from an EMBL/GenBank/DDBJ whole genome shotgun (WGS) entry which is preliminary data.</text>
</comment>
<organism evidence="1">
    <name type="scientific">Desulfofervidus auxilii</name>
    <dbReference type="NCBI Taxonomy" id="1621989"/>
    <lineage>
        <taxon>Bacteria</taxon>
        <taxon>Pseudomonadati</taxon>
        <taxon>Thermodesulfobacteriota</taxon>
        <taxon>Candidatus Desulfofervidia</taxon>
        <taxon>Candidatus Desulfofervidales</taxon>
        <taxon>Candidatus Desulfofervidaceae</taxon>
        <taxon>Candidatus Desulfofervidus</taxon>
    </lineage>
</organism>
<gene>
    <name evidence="1" type="ORF">ENG63_07505</name>
</gene>
<name>A0A7C0Y604_DESA2</name>
<dbReference type="AlphaFoldDB" id="A0A7C0Y604"/>
<protein>
    <submittedName>
        <fullName evidence="1">Uncharacterized protein</fullName>
    </submittedName>
</protein>
<dbReference type="Proteomes" id="UP000886289">
    <property type="component" value="Unassembled WGS sequence"/>
</dbReference>
<sequence>MMLLDQYLEILLVEVEVTYLDFKDICEYDPELRMINGKSPLRIKLENYEKDINRIWSFVLNKYNKKHVYDLPKEAYNFVCNYISYKGKQLIKQFIHLAYKWILLAEHYHLKYKYNPYIVGIYCLLKKYNIFHK</sequence>
<accession>A0A7C0Y604</accession>
<dbReference type="EMBL" id="DRBS01000280">
    <property type="protein sequence ID" value="HDD44688.1"/>
    <property type="molecule type" value="Genomic_DNA"/>
</dbReference>